<evidence type="ECO:0000256" key="1">
    <source>
        <dbReference type="SAM" id="MobiDB-lite"/>
    </source>
</evidence>
<reference evidence="3" key="2">
    <citation type="submission" date="2023-01" db="EMBL/GenBank/DDBJ databases">
        <authorList>
            <person name="Rosani U."/>
            <person name="Delmont T.O."/>
            <person name="Gaia M."/>
            <person name="Krupovic M."/>
        </authorList>
    </citation>
    <scope>NUCLEOTIDE SEQUENCE</scope>
    <source>
        <strain evidence="3">MalacoHV1/China/2018</strain>
    </source>
</reference>
<sequence>MSLLAVIQLLFLISSVHCVDDDRLTINRLGYGVFFERIGEVTDSGGMIYNPVTWSIIQPEFTTPQVPLLNCSVTTYDDLDLLCTTVNSLISSVNGDVYTQVNQAKKKLADTLKIIPLSNTSVLISETEDENHTARKRKKRETYPGLDSVLNSPDTELPEWITGGTDKSSNLEYLIPGRLAGELFTNIFNMPSSSTIKNTEGNLRALGGAIYTNTQSINNLGTQLQYVIQLADARMDQLENMGTIIVQKMATLNDYMVDFQREFYAGISEIGDSIVRMDEFKSIIVSDLYPELHRAKQTANLIDDLVDRWTFGIINLTSGYISQYLVSEEMIKNALDYIKSTTLTLPTFSAYRLMSQDPAFYYKLNKISYARAENKLLLTMEVPLFIPTKKMTLYRISDFPMPVTAGLEGDDIEGKHGYTSILDLPSFIAVSENLESYIELTDSQYLACDGEVKGIQNCGNNVGVPRLTTAEHKSCAYSIFSDTPQDVKRYCQTAFTKDIPQGSARQLSSDSSFLIQGGGDTKYWTMTCPSSSAQPHTKIEPCSLCRIKVDCGCSLFGTNFRIPTHISGCEEFISGVPSTTKIYQRNIATLREFVSDLDLQQVSSFETSINQMWPSIDLPVIEYTVPDQLDNYIELSNEQGVDFARGAELIKQNLTIYKDRVDEALVTARNFTDQEVNRAGTILGALEELFNGVFGGEIWQVLSAVFSPLGISLLGFIIGLFLFVPALLWDIQEYREKKQERDYERELLMEIGKVNVNSLKINYGFWPKTTTMLPARVKEVDGVYFAV</sequence>
<keyword evidence="2" id="KW-0812">Transmembrane</keyword>
<keyword evidence="2" id="KW-1133">Transmembrane helix</keyword>
<evidence type="ECO:0000256" key="2">
    <source>
        <dbReference type="SAM" id="Phobius"/>
    </source>
</evidence>
<reference evidence="3" key="1">
    <citation type="journal article" date="2023" name="Front. Mar. Sci.">
        <title>Tracing the invertebrate herpesviruses in the global sequence datasets.</title>
        <authorList>
            <person name="Rosani U."/>
            <person name="Gaia M."/>
            <person name="Delmont T.O."/>
            <person name="Krupovic M."/>
        </authorList>
    </citation>
    <scope>NUCLEOTIDE SEQUENCE</scope>
    <source>
        <strain evidence="3">MalacoHV1/China/2018</strain>
    </source>
</reference>
<feature type="region of interest" description="Disordered" evidence="1">
    <location>
        <begin position="128"/>
        <end position="149"/>
    </location>
</feature>
<evidence type="ECO:0000313" key="3">
    <source>
        <dbReference type="EMBL" id="DBA11726.1"/>
    </source>
</evidence>
<proteinExistence type="predicted"/>
<keyword evidence="2" id="KW-0472">Membrane</keyword>
<protein>
    <submittedName>
        <fullName evidence="3">Membrane-fusion protein</fullName>
    </submittedName>
</protein>
<dbReference type="EMBL" id="BK063091">
    <property type="protein sequence ID" value="DBA11726.1"/>
    <property type="molecule type" value="Genomic_DNA"/>
</dbReference>
<feature type="transmembrane region" description="Helical" evidence="2">
    <location>
        <begin position="709"/>
        <end position="729"/>
    </location>
</feature>
<name>A0AA48P924_9VIRU</name>
<accession>A0AA48P924</accession>
<organism evidence="3">
    <name type="scientific">Malaco herpesvirus 1</name>
    <dbReference type="NCBI Taxonomy" id="3031797"/>
    <lineage>
        <taxon>Viruses</taxon>
        <taxon>Duplodnaviria</taxon>
        <taxon>Heunggongvirae</taxon>
        <taxon>Peploviricota</taxon>
        <taxon>Herviviricetes</taxon>
        <taxon>Herpesvirales</taxon>
        <taxon>Malacoherpesviridae</taxon>
    </lineage>
</organism>